<reference evidence="11" key="2">
    <citation type="submission" date="2020-09" db="EMBL/GenBank/DDBJ databases">
        <authorList>
            <person name="Sun Q."/>
            <person name="Ohkuma M."/>
        </authorList>
    </citation>
    <scope>NUCLEOTIDE SEQUENCE</scope>
    <source>
        <strain evidence="11">JCM 3086</strain>
    </source>
</reference>
<evidence type="ECO:0000313" key="12">
    <source>
        <dbReference type="Proteomes" id="UP000657574"/>
    </source>
</evidence>
<proteinExistence type="inferred from homology"/>
<evidence type="ECO:0000256" key="7">
    <source>
        <dbReference type="ARBA" id="ARBA00023136"/>
    </source>
</evidence>
<keyword evidence="4" id="KW-0997">Cell inner membrane</keyword>
<dbReference type="Gene3D" id="1.10.3720.10">
    <property type="entry name" value="MetI-like"/>
    <property type="match status" value="2"/>
</dbReference>
<feature type="region of interest" description="Disordered" evidence="9">
    <location>
        <begin position="1"/>
        <end position="24"/>
    </location>
</feature>
<feature type="domain" description="ABC transmembrane type-1" evidence="10">
    <location>
        <begin position="99"/>
        <end position="307"/>
    </location>
</feature>
<evidence type="ECO:0000256" key="4">
    <source>
        <dbReference type="ARBA" id="ARBA00022519"/>
    </source>
</evidence>
<dbReference type="GO" id="GO:0055085">
    <property type="term" value="P:transmembrane transport"/>
    <property type="evidence" value="ECO:0007669"/>
    <property type="project" value="InterPro"/>
</dbReference>
<keyword evidence="3" id="KW-1003">Cell membrane</keyword>
<feature type="transmembrane region" description="Helical" evidence="8">
    <location>
        <begin position="135"/>
        <end position="157"/>
    </location>
</feature>
<evidence type="ECO:0000256" key="3">
    <source>
        <dbReference type="ARBA" id="ARBA00022475"/>
    </source>
</evidence>
<dbReference type="CDD" id="cd06261">
    <property type="entry name" value="TM_PBP2"/>
    <property type="match status" value="2"/>
</dbReference>
<evidence type="ECO:0000256" key="6">
    <source>
        <dbReference type="ARBA" id="ARBA00022989"/>
    </source>
</evidence>
<keyword evidence="6 8" id="KW-1133">Transmembrane helix</keyword>
<evidence type="ECO:0000256" key="9">
    <source>
        <dbReference type="SAM" id="MobiDB-lite"/>
    </source>
</evidence>
<gene>
    <name evidence="11" type="ORF">GCM10010121_002550</name>
</gene>
<dbReference type="InterPro" id="IPR000515">
    <property type="entry name" value="MetI-like"/>
</dbReference>
<feature type="transmembrane region" description="Helical" evidence="8">
    <location>
        <begin position="46"/>
        <end position="68"/>
    </location>
</feature>
<dbReference type="InterPro" id="IPR035906">
    <property type="entry name" value="MetI-like_sf"/>
</dbReference>
<dbReference type="PANTHER" id="PTHR43357:SF4">
    <property type="entry name" value="INNER MEMBRANE ABC TRANSPORTER PERMEASE PROTEIN YDCV"/>
    <property type="match status" value="1"/>
</dbReference>
<feature type="transmembrane region" description="Helical" evidence="8">
    <location>
        <begin position="182"/>
        <end position="207"/>
    </location>
</feature>
<feature type="transmembrane region" description="Helical" evidence="8">
    <location>
        <begin position="103"/>
        <end position="123"/>
    </location>
</feature>
<feature type="transmembrane region" description="Helical" evidence="8">
    <location>
        <begin position="514"/>
        <end position="535"/>
    </location>
</feature>
<keyword evidence="12" id="KW-1185">Reference proteome</keyword>
<dbReference type="SUPFAM" id="SSF161098">
    <property type="entry name" value="MetI-like"/>
    <property type="match status" value="2"/>
</dbReference>
<reference evidence="11" key="1">
    <citation type="journal article" date="2014" name="Int. J. Syst. Evol. Microbiol.">
        <title>Complete genome sequence of Corynebacterium casei LMG S-19264T (=DSM 44701T), isolated from a smear-ripened cheese.</title>
        <authorList>
            <consortium name="US DOE Joint Genome Institute (JGI-PGF)"/>
            <person name="Walter F."/>
            <person name="Albersmeier A."/>
            <person name="Kalinowski J."/>
            <person name="Ruckert C."/>
        </authorList>
    </citation>
    <scope>NUCLEOTIDE SEQUENCE</scope>
    <source>
        <strain evidence="11">JCM 3086</strain>
    </source>
</reference>
<dbReference type="Proteomes" id="UP000657574">
    <property type="component" value="Unassembled WGS sequence"/>
</dbReference>
<dbReference type="Pfam" id="PF00528">
    <property type="entry name" value="BPD_transp_1"/>
    <property type="match status" value="2"/>
</dbReference>
<dbReference type="GO" id="GO:0005886">
    <property type="term" value="C:plasma membrane"/>
    <property type="evidence" value="ECO:0007669"/>
    <property type="project" value="UniProtKB-SubCell"/>
</dbReference>
<feature type="transmembrane region" description="Helical" evidence="8">
    <location>
        <begin position="228"/>
        <end position="250"/>
    </location>
</feature>
<protein>
    <submittedName>
        <fullName evidence="11">ABC transporter substrate-binding protein</fullName>
    </submittedName>
</protein>
<keyword evidence="5 8" id="KW-0812">Transmembrane</keyword>
<keyword evidence="7 8" id="KW-0472">Membrane</keyword>
<feature type="transmembrane region" description="Helical" evidence="8">
    <location>
        <begin position="400"/>
        <end position="422"/>
    </location>
</feature>
<feature type="transmembrane region" description="Helical" evidence="8">
    <location>
        <begin position="338"/>
        <end position="363"/>
    </location>
</feature>
<dbReference type="PANTHER" id="PTHR43357">
    <property type="entry name" value="INNER MEMBRANE ABC TRANSPORTER PERMEASE PROTEIN YDCV"/>
    <property type="match status" value="1"/>
</dbReference>
<evidence type="ECO:0000256" key="5">
    <source>
        <dbReference type="ARBA" id="ARBA00022692"/>
    </source>
</evidence>
<comment type="caution">
    <text evidence="11">The sequence shown here is derived from an EMBL/GenBank/DDBJ whole genome shotgun (WGS) entry which is preliminary data.</text>
</comment>
<evidence type="ECO:0000313" key="11">
    <source>
        <dbReference type="EMBL" id="GGI95576.1"/>
    </source>
</evidence>
<organism evidence="11 12">
    <name type="scientific">Streptomyces brasiliensis</name>
    <dbReference type="NCBI Taxonomy" id="1954"/>
    <lineage>
        <taxon>Bacteria</taxon>
        <taxon>Bacillati</taxon>
        <taxon>Actinomycetota</taxon>
        <taxon>Actinomycetes</taxon>
        <taxon>Kitasatosporales</taxon>
        <taxon>Streptomycetaceae</taxon>
        <taxon>Streptomyces</taxon>
    </lineage>
</organism>
<dbReference type="RefSeq" id="WP_189309064.1">
    <property type="nucleotide sequence ID" value="NZ_BMQA01000001.1"/>
</dbReference>
<dbReference type="AlphaFoldDB" id="A0A917K117"/>
<feature type="transmembrane region" description="Helical" evidence="8">
    <location>
        <begin position="289"/>
        <end position="310"/>
    </location>
</feature>
<comment type="similarity">
    <text evidence="8">Belongs to the binding-protein-dependent transport system permease family.</text>
</comment>
<dbReference type="PROSITE" id="PS50928">
    <property type="entry name" value="ABC_TM1"/>
    <property type="match status" value="2"/>
</dbReference>
<feature type="transmembrane region" description="Helical" evidence="8">
    <location>
        <begin position="462"/>
        <end position="479"/>
    </location>
</feature>
<feature type="domain" description="ABC transmembrane type-1" evidence="10">
    <location>
        <begin position="396"/>
        <end position="586"/>
    </location>
</feature>
<evidence type="ECO:0000256" key="2">
    <source>
        <dbReference type="ARBA" id="ARBA00022448"/>
    </source>
</evidence>
<name>A0A917K117_9ACTN</name>
<evidence type="ECO:0000259" key="10">
    <source>
        <dbReference type="PROSITE" id="PS50928"/>
    </source>
</evidence>
<feature type="transmembrane region" description="Helical" evidence="8">
    <location>
        <begin position="434"/>
        <end position="456"/>
    </location>
</feature>
<comment type="subcellular location">
    <subcellularLocation>
        <location evidence="1">Cell inner membrane</location>
        <topology evidence="1">Multi-pass membrane protein</topology>
    </subcellularLocation>
    <subcellularLocation>
        <location evidence="8">Cell membrane</location>
        <topology evidence="8">Multi-pass membrane protein</topology>
    </subcellularLocation>
</comment>
<evidence type="ECO:0000256" key="8">
    <source>
        <dbReference type="RuleBase" id="RU363032"/>
    </source>
</evidence>
<evidence type="ECO:0000256" key="1">
    <source>
        <dbReference type="ARBA" id="ARBA00004429"/>
    </source>
</evidence>
<keyword evidence="2 8" id="KW-0813">Transport</keyword>
<feature type="transmembrane region" description="Helical" evidence="8">
    <location>
        <begin position="565"/>
        <end position="587"/>
    </location>
</feature>
<accession>A0A917K117</accession>
<sequence>MTVVPAPTTSRDDGPGSGHGVAPPPRGAAAGARLLRLLRRPLSLQGLLVGGAVVVVGYLAVVPLGYLIHDTFLSADGRGVSFAAFSRAYGGNSQSGEMLLNSLWFALGSAALALVLGTSLAYIQVRTDTPFKGLFFAASLVPLIVPGILYATSWIFLGDPSSGILNSLVFKPLFGSSPVNIYSVWGMIWVQGLHLAPVAFLLMVAAFRAMDPSLEESAAMSGASRLTVLRRVTVPLLRPAMISGALLMFVQSLESFEVPGLLGLQNGIYVFTSRIYFVLRAYPIDYGAAGAYAIGLLLIAAAGVLFSSWLQRSSRNFQTVTGKAFRPRPVELGRARPFVGAGVILYFLITVVLPVAVLVYASLLKYYAAPSSKTLSQMTFANYRTVWHQPLAFTALKNSLIVGIGAATAVMVLTSIVSWVVLRTRARGRRLLDLLAFTPIVIPGLVLGLALSFVYLRTPLPIYGTLLILLISYCTRYLPYGMRYASSAMAQMSPELEESAAVNGASWFQTFRRVLLPLMSGGILAGWVYILVVSFRELSSTILLYSPGKEVLSVLIWEQFENGQFTTLAALGVCMVVLLFLLVSVAYRFGARFGLQNDSAN</sequence>
<dbReference type="EMBL" id="BMQA01000001">
    <property type="protein sequence ID" value="GGI95576.1"/>
    <property type="molecule type" value="Genomic_DNA"/>
</dbReference>